<keyword evidence="4" id="KW-0472">Membrane</keyword>
<reference evidence="7 8" key="1">
    <citation type="submission" date="2014-06" db="EMBL/GenBank/DDBJ databases">
        <title>Draft genome sequence of iron oxidizing acidophile Leptospirillum ferriphilum DSM14647.</title>
        <authorList>
            <person name="Cardenas J.P."/>
            <person name="Lazcano M."/>
            <person name="Ossandon F.J."/>
            <person name="Corbett M."/>
            <person name="Holmes D.S."/>
            <person name="Watkin E."/>
        </authorList>
    </citation>
    <scope>NUCLEOTIDE SEQUENCE [LARGE SCALE GENOMIC DNA]</scope>
    <source>
        <strain evidence="7 8">DSM 14647</strain>
    </source>
</reference>
<dbReference type="InterPro" id="IPR037682">
    <property type="entry name" value="TonB_C"/>
</dbReference>
<keyword evidence="2" id="KW-0812">Transmembrane</keyword>
<proteinExistence type="predicted"/>
<evidence type="ECO:0000256" key="5">
    <source>
        <dbReference type="SAM" id="MobiDB-lite"/>
    </source>
</evidence>
<dbReference type="Proteomes" id="UP000029452">
    <property type="component" value="Unassembled WGS sequence"/>
</dbReference>
<dbReference type="Pfam" id="PF03544">
    <property type="entry name" value="TonB_C"/>
    <property type="match status" value="1"/>
</dbReference>
<feature type="region of interest" description="Disordered" evidence="5">
    <location>
        <begin position="60"/>
        <end position="128"/>
    </location>
</feature>
<dbReference type="InterPro" id="IPR006260">
    <property type="entry name" value="TonB/TolA_C"/>
</dbReference>
<keyword evidence="3" id="KW-1133">Transmembrane helix</keyword>
<evidence type="ECO:0000256" key="3">
    <source>
        <dbReference type="ARBA" id="ARBA00022989"/>
    </source>
</evidence>
<evidence type="ECO:0000256" key="4">
    <source>
        <dbReference type="ARBA" id="ARBA00023136"/>
    </source>
</evidence>
<dbReference type="NCBIfam" id="TIGR01352">
    <property type="entry name" value="tonB_Cterm"/>
    <property type="match status" value="1"/>
</dbReference>
<evidence type="ECO:0000313" key="8">
    <source>
        <dbReference type="Proteomes" id="UP000029452"/>
    </source>
</evidence>
<accession>A0A094X4S7</accession>
<dbReference type="Gene3D" id="3.30.1150.10">
    <property type="match status" value="1"/>
</dbReference>
<dbReference type="AlphaFoldDB" id="A0A094X4S7"/>
<dbReference type="GO" id="GO:0016020">
    <property type="term" value="C:membrane"/>
    <property type="evidence" value="ECO:0007669"/>
    <property type="project" value="UniProtKB-SubCell"/>
</dbReference>
<dbReference type="PROSITE" id="PS52015">
    <property type="entry name" value="TONB_CTD"/>
    <property type="match status" value="1"/>
</dbReference>
<dbReference type="OrthoDB" id="1628901at2"/>
<dbReference type="SUPFAM" id="SSF74653">
    <property type="entry name" value="TolA/TonB C-terminal domain"/>
    <property type="match status" value="1"/>
</dbReference>
<comment type="caution">
    <text evidence="7">The sequence shown here is derived from an EMBL/GenBank/DDBJ whole genome shotgun (WGS) entry which is preliminary data.</text>
</comment>
<feature type="domain" description="TonB C-terminal" evidence="6">
    <location>
        <begin position="130"/>
        <end position="222"/>
    </location>
</feature>
<dbReference type="GO" id="GO:0055085">
    <property type="term" value="P:transmembrane transport"/>
    <property type="evidence" value="ECO:0007669"/>
    <property type="project" value="InterPro"/>
</dbReference>
<evidence type="ECO:0000313" key="7">
    <source>
        <dbReference type="EMBL" id="KGA93549.1"/>
    </source>
</evidence>
<dbReference type="PATRIC" id="fig|178606.4.peg.1761"/>
<gene>
    <name evidence="7" type="ORF">LptCag_0162</name>
</gene>
<sequence length="222" mass="24595">MEFFPVVNRRFLCLLFLVVLTETGLFSLLDFPAPTTRSPEPPKPLRLALIPPSSPVVRQTVHKNISPPKKNPPVFHPHPVSKPVSHQPVPAHSPLPARDSGLLASTSTTPSASLGWGSGGTDNDGTWKNFTPPALLSEIDTTRLYTKKMKEFREEGDVVLTAWISPEGQLVHYEISVPSVYEDINQVVLRLLKTLRFRPAMSAGKAVSGEFQLHFRFRLQSG</sequence>
<feature type="compositionally biased region" description="Low complexity" evidence="5">
    <location>
        <begin position="100"/>
        <end position="115"/>
    </location>
</feature>
<evidence type="ECO:0000256" key="1">
    <source>
        <dbReference type="ARBA" id="ARBA00004167"/>
    </source>
</evidence>
<evidence type="ECO:0000256" key="2">
    <source>
        <dbReference type="ARBA" id="ARBA00022692"/>
    </source>
</evidence>
<organism evidence="7 8">
    <name type="scientific">Leptospirillum ferriphilum</name>
    <dbReference type="NCBI Taxonomy" id="178606"/>
    <lineage>
        <taxon>Bacteria</taxon>
        <taxon>Pseudomonadati</taxon>
        <taxon>Nitrospirota</taxon>
        <taxon>Nitrospiria</taxon>
        <taxon>Nitrospirales</taxon>
        <taxon>Nitrospiraceae</taxon>
        <taxon>Leptospirillum</taxon>
    </lineage>
</organism>
<protein>
    <recommendedName>
        <fullName evidence="6">TonB C-terminal domain-containing protein</fullName>
    </recommendedName>
</protein>
<comment type="subcellular location">
    <subcellularLocation>
        <location evidence="1">Membrane</location>
        <topology evidence="1">Single-pass membrane protein</topology>
    </subcellularLocation>
</comment>
<evidence type="ECO:0000259" key="6">
    <source>
        <dbReference type="PROSITE" id="PS52015"/>
    </source>
</evidence>
<dbReference type="EMBL" id="JPGK01000006">
    <property type="protein sequence ID" value="KGA93549.1"/>
    <property type="molecule type" value="Genomic_DNA"/>
</dbReference>
<name>A0A094X4S7_9BACT</name>